<dbReference type="GO" id="GO:0005737">
    <property type="term" value="C:cytoplasm"/>
    <property type="evidence" value="ECO:0007669"/>
    <property type="project" value="UniProtKB-SubCell"/>
</dbReference>
<dbReference type="PANTHER" id="PTHR46545:SF1">
    <property type="entry name" value="LEUCINE-RICH REPEAT-CONTAINING PROTEIN 51"/>
    <property type="match status" value="1"/>
</dbReference>
<evidence type="ECO:0000256" key="4">
    <source>
        <dbReference type="ARBA" id="ARBA00022614"/>
    </source>
</evidence>
<gene>
    <name evidence="6" type="ORF">GWI33_009369</name>
</gene>
<evidence type="ECO:0000256" key="5">
    <source>
        <dbReference type="ARBA" id="ARBA00022737"/>
    </source>
</evidence>
<comment type="subcellular location">
    <subcellularLocation>
        <location evidence="1">Cytoplasm</location>
    </subcellularLocation>
</comment>
<evidence type="ECO:0000256" key="1">
    <source>
        <dbReference type="ARBA" id="ARBA00004496"/>
    </source>
</evidence>
<organism evidence="6 7">
    <name type="scientific">Rhynchophorus ferrugineus</name>
    <name type="common">Red palm weevil</name>
    <name type="synonym">Curculio ferrugineus</name>
    <dbReference type="NCBI Taxonomy" id="354439"/>
    <lineage>
        <taxon>Eukaryota</taxon>
        <taxon>Metazoa</taxon>
        <taxon>Ecdysozoa</taxon>
        <taxon>Arthropoda</taxon>
        <taxon>Hexapoda</taxon>
        <taxon>Insecta</taxon>
        <taxon>Pterygota</taxon>
        <taxon>Neoptera</taxon>
        <taxon>Endopterygota</taxon>
        <taxon>Coleoptera</taxon>
        <taxon>Polyphaga</taxon>
        <taxon>Cucujiformia</taxon>
        <taxon>Curculionidae</taxon>
        <taxon>Dryophthorinae</taxon>
        <taxon>Rhynchophorus</taxon>
    </lineage>
</organism>
<evidence type="ECO:0000313" key="7">
    <source>
        <dbReference type="Proteomes" id="UP000625711"/>
    </source>
</evidence>
<accession>A0A834IXS7</accession>
<keyword evidence="3" id="KW-0963">Cytoplasm</keyword>
<proteinExistence type="predicted"/>
<protein>
    <recommendedName>
        <fullName evidence="2">Leucine-rich repeat-containing protein 51</fullName>
    </recommendedName>
</protein>
<dbReference type="InterPro" id="IPR032675">
    <property type="entry name" value="LRR_dom_sf"/>
</dbReference>
<sequence>MDLPKEVVNKLERGKPADYSFKRMTIIKGRPADLSFKNMKTIDAPNFMKAIGLEGARYTRVGGVPDRGPEKKFLTKSLWLNNNKLKSTKNLDELVNAVLEYPSLLGWIDFSFNYITEIEESILKFPNLKILYFHGNCINDLNVVSKLRPLEQLRSVTFHGNPIANHPKYRNYIVSVLPQIINLDFTPVIKTEKMFPMPTELAKKLKEQNKEKSPTKKK</sequence>
<dbReference type="PANTHER" id="PTHR46545">
    <property type="entry name" value="LEUCINE-RICH REPEAT-CONTAINING PROTEIN 51"/>
    <property type="match status" value="1"/>
</dbReference>
<evidence type="ECO:0000256" key="2">
    <source>
        <dbReference type="ARBA" id="ARBA00014223"/>
    </source>
</evidence>
<dbReference type="EMBL" id="JAACXV010000041">
    <property type="protein sequence ID" value="KAF7285895.1"/>
    <property type="molecule type" value="Genomic_DNA"/>
</dbReference>
<name>A0A834IXS7_RHYFE</name>
<dbReference type="SUPFAM" id="SSF52058">
    <property type="entry name" value="L domain-like"/>
    <property type="match status" value="1"/>
</dbReference>
<comment type="caution">
    <text evidence="6">The sequence shown here is derived from an EMBL/GenBank/DDBJ whole genome shotgun (WGS) entry which is preliminary data.</text>
</comment>
<dbReference type="Pfam" id="PF14580">
    <property type="entry name" value="LRR_9"/>
    <property type="match status" value="1"/>
</dbReference>
<evidence type="ECO:0000313" key="6">
    <source>
        <dbReference type="EMBL" id="KAF7285895.1"/>
    </source>
</evidence>
<dbReference type="AlphaFoldDB" id="A0A834IXS7"/>
<keyword evidence="5" id="KW-0677">Repeat</keyword>
<dbReference type="OrthoDB" id="676979at2759"/>
<dbReference type="PROSITE" id="PS51450">
    <property type="entry name" value="LRR"/>
    <property type="match status" value="1"/>
</dbReference>
<dbReference type="InterPro" id="IPR001611">
    <property type="entry name" value="Leu-rich_rpt"/>
</dbReference>
<dbReference type="Gene3D" id="3.80.10.10">
    <property type="entry name" value="Ribonuclease Inhibitor"/>
    <property type="match status" value="1"/>
</dbReference>
<keyword evidence="7" id="KW-1185">Reference proteome</keyword>
<evidence type="ECO:0000256" key="3">
    <source>
        <dbReference type="ARBA" id="ARBA00022490"/>
    </source>
</evidence>
<reference evidence="6" key="1">
    <citation type="submission" date="2020-08" db="EMBL/GenBank/DDBJ databases">
        <title>Genome sequencing and assembly of the red palm weevil Rhynchophorus ferrugineus.</title>
        <authorList>
            <person name="Dias G.B."/>
            <person name="Bergman C.M."/>
            <person name="Manee M."/>
        </authorList>
    </citation>
    <scope>NUCLEOTIDE SEQUENCE</scope>
    <source>
        <strain evidence="6">AA-2017</strain>
        <tissue evidence="6">Whole larva</tissue>
    </source>
</reference>
<dbReference type="Proteomes" id="UP000625711">
    <property type="component" value="Unassembled WGS sequence"/>
</dbReference>
<keyword evidence="4" id="KW-0433">Leucine-rich repeat</keyword>